<evidence type="ECO:0000256" key="3">
    <source>
        <dbReference type="ARBA" id="ARBA00022679"/>
    </source>
</evidence>
<dbReference type="PRINTS" id="PR00789">
    <property type="entry name" value="OSIALOPTASE"/>
</dbReference>
<dbReference type="InterPro" id="IPR043129">
    <property type="entry name" value="ATPase_NBD"/>
</dbReference>
<keyword evidence="6" id="KW-0809">Transit peptide</keyword>
<keyword evidence="4" id="KW-0819">tRNA processing</keyword>
<dbReference type="InterPro" id="IPR017861">
    <property type="entry name" value="KAE1/TsaD"/>
</dbReference>
<feature type="domain" description="Gcp-like" evidence="10">
    <location>
        <begin position="86"/>
        <end position="199"/>
    </location>
</feature>
<keyword evidence="7" id="KW-0496">Mitochondrion</keyword>
<dbReference type="PANTHER" id="PTHR11735:SF6">
    <property type="entry name" value="TRNA N6-ADENOSINE THREONYLCARBAMOYLTRANSFERASE, MITOCHONDRIAL"/>
    <property type="match status" value="1"/>
</dbReference>
<comment type="caution">
    <text evidence="11">The sequence shown here is derived from an EMBL/GenBank/DDBJ whole genome shotgun (WGS) entry which is preliminary data.</text>
</comment>
<dbReference type="GO" id="GO:0008033">
    <property type="term" value="P:tRNA processing"/>
    <property type="evidence" value="ECO:0007669"/>
    <property type="project" value="UniProtKB-KW"/>
</dbReference>
<dbReference type="NCBIfam" id="TIGR00329">
    <property type="entry name" value="gcp_kae1"/>
    <property type="match status" value="1"/>
</dbReference>
<name>A0AAW1MHI6_POPJA</name>
<evidence type="ECO:0000256" key="9">
    <source>
        <dbReference type="ARBA" id="ARBA00048117"/>
    </source>
</evidence>
<accession>A0AAW1MHI6</accession>
<evidence type="ECO:0000313" key="12">
    <source>
        <dbReference type="Proteomes" id="UP001458880"/>
    </source>
</evidence>
<evidence type="ECO:0000256" key="8">
    <source>
        <dbReference type="ARBA" id="ARBA00023315"/>
    </source>
</evidence>
<evidence type="ECO:0000256" key="4">
    <source>
        <dbReference type="ARBA" id="ARBA00022694"/>
    </source>
</evidence>
<sequence length="432" mass="47956">MALDDDDVFILYIGNFDTSMLKLSTATRLVYGDDDDVFILYIGNFDTSMLKLSTATRSTASLGSIILGIETSCDDTGCAVINENGTILGEALHSQHQVHLDHGGIIPPIAQTLHRQYIEKIVETALLNAKMTVNDVDAIATTVKPGLPLSLIIGSKYGKYLCRKYNKPFIPIHHMEAHALTIRMVKDIKFPFLVLLISGTTFDDAPGEAFDKVARRMKLKNIPEYSQMSGGQAIESAAAKSTDPLKYKFTIPLTQYRDCNFSMAGLKTQLLRHLIREEKAHNVAPDEVIPNVYDLSAGFLLVIARHLCHRVQRGMIFAERRGLITKDRKTLVVSGGAACNNFIAKSLHTVCDELGYQFARPPPKLCTDNGVMIAWNGVEKWRANIDVTYDYDSIITEKTSPLGINIANEVMEENISCKWVKLSKLNNALAFK</sequence>
<dbReference type="InterPro" id="IPR000905">
    <property type="entry name" value="Gcp-like_dom"/>
</dbReference>
<evidence type="ECO:0000259" key="10">
    <source>
        <dbReference type="Pfam" id="PF00814"/>
    </source>
</evidence>
<dbReference type="Pfam" id="PF00814">
    <property type="entry name" value="TsaD"/>
    <property type="match status" value="1"/>
</dbReference>
<dbReference type="EC" id="2.3.1.234" evidence="2"/>
<evidence type="ECO:0000256" key="5">
    <source>
        <dbReference type="ARBA" id="ARBA00022723"/>
    </source>
</evidence>
<keyword evidence="3" id="KW-0808">Transferase</keyword>
<gene>
    <name evidence="11" type="ORF">QE152_g5759</name>
</gene>
<dbReference type="SUPFAM" id="SSF53067">
    <property type="entry name" value="Actin-like ATPase domain"/>
    <property type="match status" value="1"/>
</dbReference>
<dbReference type="GO" id="GO:0005739">
    <property type="term" value="C:mitochondrion"/>
    <property type="evidence" value="ECO:0007669"/>
    <property type="project" value="UniProtKB-SubCell"/>
</dbReference>
<protein>
    <recommendedName>
        <fullName evidence="2">N(6)-L-threonylcarbamoyladenine synthase</fullName>
        <ecNumber evidence="2">2.3.1.234</ecNumber>
    </recommendedName>
</protein>
<dbReference type="FunFam" id="3.30.420.40:FF:000083">
    <property type="entry name" value="Probable tRNA N6-adenosine threonylcarbamoyltransferase, mitochondrial"/>
    <property type="match status" value="1"/>
</dbReference>
<dbReference type="Proteomes" id="UP001458880">
    <property type="component" value="Unassembled WGS sequence"/>
</dbReference>
<evidence type="ECO:0000256" key="7">
    <source>
        <dbReference type="ARBA" id="ARBA00023128"/>
    </source>
</evidence>
<comment type="catalytic activity">
    <reaction evidence="9">
        <text>L-threonylcarbamoyladenylate + adenosine(37) in tRNA = N(6)-L-threonylcarbamoyladenosine(37) in tRNA + AMP + H(+)</text>
        <dbReference type="Rhea" id="RHEA:37059"/>
        <dbReference type="Rhea" id="RHEA-COMP:10162"/>
        <dbReference type="Rhea" id="RHEA-COMP:10163"/>
        <dbReference type="ChEBI" id="CHEBI:15378"/>
        <dbReference type="ChEBI" id="CHEBI:73682"/>
        <dbReference type="ChEBI" id="CHEBI:74411"/>
        <dbReference type="ChEBI" id="CHEBI:74418"/>
        <dbReference type="ChEBI" id="CHEBI:456215"/>
        <dbReference type="EC" id="2.3.1.234"/>
    </reaction>
</comment>
<dbReference type="CDD" id="cd24134">
    <property type="entry name" value="ASKHA_NBD_OSGEPL1_QRI7_euk"/>
    <property type="match status" value="1"/>
</dbReference>
<dbReference type="PANTHER" id="PTHR11735">
    <property type="entry name" value="TRNA N6-ADENOSINE THREONYLCARBAMOYLTRANSFERASE"/>
    <property type="match status" value="1"/>
</dbReference>
<organism evidence="11 12">
    <name type="scientific">Popillia japonica</name>
    <name type="common">Japanese beetle</name>
    <dbReference type="NCBI Taxonomy" id="7064"/>
    <lineage>
        <taxon>Eukaryota</taxon>
        <taxon>Metazoa</taxon>
        <taxon>Ecdysozoa</taxon>
        <taxon>Arthropoda</taxon>
        <taxon>Hexapoda</taxon>
        <taxon>Insecta</taxon>
        <taxon>Pterygota</taxon>
        <taxon>Neoptera</taxon>
        <taxon>Endopterygota</taxon>
        <taxon>Coleoptera</taxon>
        <taxon>Polyphaga</taxon>
        <taxon>Scarabaeiformia</taxon>
        <taxon>Scarabaeidae</taxon>
        <taxon>Rutelinae</taxon>
        <taxon>Popillia</taxon>
    </lineage>
</organism>
<evidence type="ECO:0000256" key="6">
    <source>
        <dbReference type="ARBA" id="ARBA00022946"/>
    </source>
</evidence>
<keyword evidence="5" id="KW-0479">Metal-binding</keyword>
<dbReference type="GO" id="GO:0061711">
    <property type="term" value="F:tRNA N(6)-L-threonylcarbamoyladenine synthase activity"/>
    <property type="evidence" value="ECO:0007669"/>
    <property type="project" value="UniProtKB-EC"/>
</dbReference>
<dbReference type="AlphaFoldDB" id="A0AAW1MHI6"/>
<proteinExistence type="predicted"/>
<dbReference type="EMBL" id="JASPKY010000036">
    <property type="protein sequence ID" value="KAK9746852.1"/>
    <property type="molecule type" value="Genomic_DNA"/>
</dbReference>
<dbReference type="Gene3D" id="3.30.420.40">
    <property type="match status" value="2"/>
</dbReference>
<keyword evidence="12" id="KW-1185">Reference proteome</keyword>
<evidence type="ECO:0000256" key="2">
    <source>
        <dbReference type="ARBA" id="ARBA00012156"/>
    </source>
</evidence>
<keyword evidence="8" id="KW-0012">Acyltransferase</keyword>
<evidence type="ECO:0000256" key="1">
    <source>
        <dbReference type="ARBA" id="ARBA00004173"/>
    </source>
</evidence>
<evidence type="ECO:0000313" key="11">
    <source>
        <dbReference type="EMBL" id="KAK9746852.1"/>
    </source>
</evidence>
<dbReference type="GO" id="GO:0046872">
    <property type="term" value="F:metal ion binding"/>
    <property type="evidence" value="ECO:0007669"/>
    <property type="project" value="UniProtKB-KW"/>
</dbReference>
<comment type="subcellular location">
    <subcellularLocation>
        <location evidence="1">Mitochondrion</location>
    </subcellularLocation>
</comment>
<reference evidence="11 12" key="1">
    <citation type="journal article" date="2024" name="BMC Genomics">
        <title>De novo assembly and annotation of Popillia japonica's genome with initial clues to its potential as an invasive pest.</title>
        <authorList>
            <person name="Cucini C."/>
            <person name="Boschi S."/>
            <person name="Funari R."/>
            <person name="Cardaioli E."/>
            <person name="Iannotti N."/>
            <person name="Marturano G."/>
            <person name="Paoli F."/>
            <person name="Bruttini M."/>
            <person name="Carapelli A."/>
            <person name="Frati F."/>
            <person name="Nardi F."/>
        </authorList>
    </citation>
    <scope>NUCLEOTIDE SEQUENCE [LARGE SCALE GENOMIC DNA]</scope>
    <source>
        <strain evidence="11">DMR45628</strain>
    </source>
</reference>